<dbReference type="RefSeq" id="WP_065400021.1">
    <property type="nucleotide sequence ID" value="NZ_MAYG01000012.1"/>
</dbReference>
<gene>
    <name evidence="2" type="ORF">BBI00_16740</name>
</gene>
<dbReference type="AlphaFoldDB" id="A0A1B8ZIE6"/>
<organism evidence="2 3">
    <name type="scientific">Chryseobacterium arthrosphaerae</name>
    <dbReference type="NCBI Taxonomy" id="651561"/>
    <lineage>
        <taxon>Bacteria</taxon>
        <taxon>Pseudomonadati</taxon>
        <taxon>Bacteroidota</taxon>
        <taxon>Flavobacteriia</taxon>
        <taxon>Flavobacteriales</taxon>
        <taxon>Weeksellaceae</taxon>
        <taxon>Chryseobacterium group</taxon>
        <taxon>Chryseobacterium</taxon>
    </lineage>
</organism>
<sequence>MPHIQILDKNIWAHYTPPYQDELFTSWFFRLSQAHGVKSHSFAKYYFGKEQLWNRDIDNSASDYLKKVIVENSPLLDQDVENLFLTSYETILFEQRNLNGNTQGILPFGIYHRKRKNKSLLYCPSCIGKKPYYKKAWRLSISYFCTDCKILLKDCCESCGNGISFHRLEQGNKHKIQAHPLDTCYFCTASLSSNWEDANNSQILLQTKINSIVKDGYSKEFQYSFSYFKVLHIILLLISRKHNTWGRLRNACEFEFGPLPIEDGSWYFWSITNRRIIFETAFRIIEDFPFFQFLIQKHNLRLSEFKKDHILPYSFENIFKNI</sequence>
<name>A0A1B8ZIE6_9FLAO</name>
<dbReference type="STRING" id="651561.BBI00_16740"/>
<proteinExistence type="predicted"/>
<protein>
    <recommendedName>
        <fullName evidence="1">TniQ domain-containing protein</fullName>
    </recommendedName>
</protein>
<dbReference type="Proteomes" id="UP000093432">
    <property type="component" value="Unassembled WGS sequence"/>
</dbReference>
<comment type="caution">
    <text evidence="2">The sequence shown here is derived from an EMBL/GenBank/DDBJ whole genome shotgun (WGS) entry which is preliminary data.</text>
</comment>
<dbReference type="Pfam" id="PF06527">
    <property type="entry name" value="TniQ"/>
    <property type="match status" value="1"/>
</dbReference>
<evidence type="ECO:0000313" key="2">
    <source>
        <dbReference type="EMBL" id="OCA71368.1"/>
    </source>
</evidence>
<feature type="domain" description="TniQ" evidence="1">
    <location>
        <begin position="17"/>
        <end position="147"/>
    </location>
</feature>
<reference evidence="3" key="1">
    <citation type="submission" date="2016-07" db="EMBL/GenBank/DDBJ databases">
        <authorList>
            <person name="Florea S."/>
            <person name="Webb J.S."/>
            <person name="Jaromczyk J."/>
            <person name="Schardl C.L."/>
        </authorList>
    </citation>
    <scope>NUCLEOTIDE SEQUENCE [LARGE SCALE GENOMIC DNA]</scope>
    <source>
        <strain evidence="3">CC-VM-7</strain>
    </source>
</reference>
<dbReference type="InterPro" id="IPR009492">
    <property type="entry name" value="TniQ"/>
</dbReference>
<evidence type="ECO:0000313" key="3">
    <source>
        <dbReference type="Proteomes" id="UP000093432"/>
    </source>
</evidence>
<evidence type="ECO:0000259" key="1">
    <source>
        <dbReference type="Pfam" id="PF06527"/>
    </source>
</evidence>
<dbReference type="OrthoDB" id="9036115at2"/>
<accession>A0A1B8ZIE6</accession>
<dbReference type="EMBL" id="MAYG01000012">
    <property type="protein sequence ID" value="OCA71368.1"/>
    <property type="molecule type" value="Genomic_DNA"/>
</dbReference>